<evidence type="ECO:0000313" key="7">
    <source>
        <dbReference type="EMBL" id="AWN44847.1"/>
    </source>
</evidence>
<dbReference type="PANTHER" id="PTHR34605:SF4">
    <property type="entry name" value="DNA ADENINE METHYLTRANSFERASE"/>
    <property type="match status" value="1"/>
</dbReference>
<dbReference type="PROSITE" id="PS51898">
    <property type="entry name" value="TYR_RECOMBINASE"/>
    <property type="match status" value="1"/>
</dbReference>
<dbReference type="InterPro" id="IPR002104">
    <property type="entry name" value="Integrase_catalytic"/>
</dbReference>
<keyword evidence="2 4" id="KW-0238">DNA-binding</keyword>
<feature type="domain" description="Tyr recombinase" evidence="5">
    <location>
        <begin position="113"/>
        <end position="307"/>
    </location>
</feature>
<evidence type="ECO:0000313" key="8">
    <source>
        <dbReference type="Proteomes" id="UP000245926"/>
    </source>
</evidence>
<dbReference type="InterPro" id="IPR010998">
    <property type="entry name" value="Integrase_recombinase_N"/>
</dbReference>
<name>A0A2U8WFA0_9HYPH</name>
<reference evidence="8" key="1">
    <citation type="submission" date="2018-05" db="EMBL/GenBank/DDBJ databases">
        <title>Complete Genome Sequence of Methylobacterium sp. 17SD2-17.</title>
        <authorList>
            <person name="Srinivasan S."/>
        </authorList>
    </citation>
    <scope>NUCLEOTIDE SEQUENCE [LARGE SCALE GENOMIC DNA]</scope>
    <source>
        <strain evidence="8">17SD2-17</strain>
    </source>
</reference>
<dbReference type="OrthoDB" id="5513193at2"/>
<dbReference type="SUPFAM" id="SSF47823">
    <property type="entry name" value="lambda integrase-like, N-terminal domain"/>
    <property type="match status" value="1"/>
</dbReference>
<dbReference type="InterPro" id="IPR011010">
    <property type="entry name" value="DNA_brk_join_enz"/>
</dbReference>
<dbReference type="GO" id="GO:0006310">
    <property type="term" value="P:DNA recombination"/>
    <property type="evidence" value="ECO:0007669"/>
    <property type="project" value="UniProtKB-KW"/>
</dbReference>
<evidence type="ECO:0000256" key="4">
    <source>
        <dbReference type="PROSITE-ProRule" id="PRU01248"/>
    </source>
</evidence>
<dbReference type="GO" id="GO:0015074">
    <property type="term" value="P:DNA integration"/>
    <property type="evidence" value="ECO:0007669"/>
    <property type="project" value="UniProtKB-KW"/>
</dbReference>
<gene>
    <name evidence="7" type="ORF">DK389_29025</name>
</gene>
<evidence type="ECO:0000256" key="1">
    <source>
        <dbReference type="ARBA" id="ARBA00022908"/>
    </source>
</evidence>
<dbReference type="SUPFAM" id="SSF56349">
    <property type="entry name" value="DNA breaking-rejoining enzymes"/>
    <property type="match status" value="1"/>
</dbReference>
<dbReference type="KEGG" id="mets:DK389_29025"/>
<dbReference type="Pfam" id="PF00589">
    <property type="entry name" value="Phage_integrase"/>
    <property type="match status" value="1"/>
</dbReference>
<feature type="domain" description="Core-binding (CB)" evidence="6">
    <location>
        <begin position="14"/>
        <end position="87"/>
    </location>
</feature>
<dbReference type="Gene3D" id="1.10.443.10">
    <property type="entry name" value="Intergrase catalytic core"/>
    <property type="match status" value="1"/>
</dbReference>
<sequence length="310" mass="33278">MSPFPAINGGTQGPPPDEVLQLIEQSLSANTRRAYLSDLAHFEAWGGAIPAKPATLATYLADHADRLRIATLVRRVTAIGKAHEARGLPNPVRSELVRATLRGIRRTRGTPQRGARPLLKEDLGLIVDALDTTLRGRRDRALLLVGFAGGFRRSELVGLDRADIAPVREGLVVTLRRSKTDQAGHGRTIGIPFGRTRWCPVTGLEAWLSSSGIESGPLFRPINRHGHVASGRLSGEAVSIIVRERAAAAGLDRRGYSGHSLRAGLATSAARAGVPSWKIRTQTGHASDAMLARYVRSGELFIDNAVSALL</sequence>
<dbReference type="Proteomes" id="UP000245926">
    <property type="component" value="Chromosome"/>
</dbReference>
<dbReference type="PROSITE" id="PS51900">
    <property type="entry name" value="CB"/>
    <property type="match status" value="1"/>
</dbReference>
<dbReference type="InterPro" id="IPR013762">
    <property type="entry name" value="Integrase-like_cat_sf"/>
</dbReference>
<evidence type="ECO:0000256" key="2">
    <source>
        <dbReference type="ARBA" id="ARBA00023125"/>
    </source>
</evidence>
<dbReference type="GO" id="GO:0003677">
    <property type="term" value="F:DNA binding"/>
    <property type="evidence" value="ECO:0007669"/>
    <property type="project" value="UniProtKB-UniRule"/>
</dbReference>
<proteinExistence type="predicted"/>
<organism evidence="7 8">
    <name type="scientific">Methylobacterium durans</name>
    <dbReference type="NCBI Taxonomy" id="2202825"/>
    <lineage>
        <taxon>Bacteria</taxon>
        <taxon>Pseudomonadati</taxon>
        <taxon>Pseudomonadota</taxon>
        <taxon>Alphaproteobacteria</taxon>
        <taxon>Hyphomicrobiales</taxon>
        <taxon>Methylobacteriaceae</taxon>
        <taxon>Methylobacterium</taxon>
    </lineage>
</organism>
<keyword evidence="8" id="KW-1185">Reference proteome</keyword>
<keyword evidence="1" id="KW-0229">DNA integration</keyword>
<dbReference type="PANTHER" id="PTHR34605">
    <property type="entry name" value="PHAGE_INTEGRASE DOMAIN-CONTAINING PROTEIN"/>
    <property type="match status" value="1"/>
</dbReference>
<dbReference type="AlphaFoldDB" id="A0A2U8WFA0"/>
<dbReference type="CDD" id="cd00799">
    <property type="entry name" value="INT_Cre_C"/>
    <property type="match status" value="1"/>
</dbReference>
<evidence type="ECO:0000259" key="6">
    <source>
        <dbReference type="PROSITE" id="PS51900"/>
    </source>
</evidence>
<keyword evidence="3" id="KW-0233">DNA recombination</keyword>
<dbReference type="Gene3D" id="1.10.150.130">
    <property type="match status" value="1"/>
</dbReference>
<accession>A0A2U8WFA0</accession>
<dbReference type="InterPro" id="IPR044068">
    <property type="entry name" value="CB"/>
</dbReference>
<dbReference type="InterPro" id="IPR052925">
    <property type="entry name" value="Phage_Integrase-like_Recomb"/>
</dbReference>
<evidence type="ECO:0000259" key="5">
    <source>
        <dbReference type="PROSITE" id="PS51898"/>
    </source>
</evidence>
<dbReference type="EMBL" id="CP029550">
    <property type="protein sequence ID" value="AWN44847.1"/>
    <property type="molecule type" value="Genomic_DNA"/>
</dbReference>
<protein>
    <submittedName>
        <fullName evidence="7">Integrase</fullName>
    </submittedName>
</protein>
<evidence type="ECO:0000256" key="3">
    <source>
        <dbReference type="ARBA" id="ARBA00023172"/>
    </source>
</evidence>